<feature type="transmembrane region" description="Helical" evidence="1">
    <location>
        <begin position="36"/>
        <end position="57"/>
    </location>
</feature>
<sequence length="211" mass="22855">MEYDARPAPRRVGLPVHNVPSLLPVASGAFYTEDTFWTAAGVAVALVVGCGGVWAAFRAAHPRRRLTYTVSHRPLVHRHIGGNLEVRRNGTLLTDPHLVEVVLTNPGRRDIASTAFDGGEPLRVDLAVPYLEVLRTESSPSSAQLPPARVHGSVLSVGPGRIGCGTTISYLLLVDTAPTYTCRHSLLDVEVRHLPAPQARRTTRQTSLVRP</sequence>
<evidence type="ECO:0000256" key="1">
    <source>
        <dbReference type="SAM" id="Phobius"/>
    </source>
</evidence>
<keyword evidence="1" id="KW-1133">Transmembrane helix</keyword>
<keyword evidence="1" id="KW-0472">Membrane</keyword>
<protein>
    <recommendedName>
        <fullName evidence="4">Integral membrane protein</fullName>
    </recommendedName>
</protein>
<evidence type="ECO:0000313" key="2">
    <source>
        <dbReference type="EMBL" id="GAA2450218.1"/>
    </source>
</evidence>
<comment type="caution">
    <text evidence="2">The sequence shown here is derived from an EMBL/GenBank/DDBJ whole genome shotgun (WGS) entry which is preliminary data.</text>
</comment>
<reference evidence="3" key="1">
    <citation type="journal article" date="2019" name="Int. J. Syst. Evol. Microbiol.">
        <title>The Global Catalogue of Microorganisms (GCM) 10K type strain sequencing project: providing services to taxonomists for standard genome sequencing and annotation.</title>
        <authorList>
            <consortium name="The Broad Institute Genomics Platform"/>
            <consortium name="The Broad Institute Genome Sequencing Center for Infectious Disease"/>
            <person name="Wu L."/>
            <person name="Ma J."/>
        </authorList>
    </citation>
    <scope>NUCLEOTIDE SEQUENCE [LARGE SCALE GENOMIC DNA]</scope>
    <source>
        <strain evidence="3">JCM 6922</strain>
    </source>
</reference>
<proteinExistence type="predicted"/>
<gene>
    <name evidence="2" type="ORF">GCM10010421_48280</name>
</gene>
<dbReference type="Proteomes" id="UP001500460">
    <property type="component" value="Unassembled WGS sequence"/>
</dbReference>
<keyword evidence="1" id="KW-0812">Transmembrane</keyword>
<name>A0ABP5XAA4_9ACTN</name>
<organism evidence="2 3">
    <name type="scientific">Streptomyces glaucus</name>
    <dbReference type="NCBI Taxonomy" id="284029"/>
    <lineage>
        <taxon>Bacteria</taxon>
        <taxon>Bacillati</taxon>
        <taxon>Actinomycetota</taxon>
        <taxon>Actinomycetes</taxon>
        <taxon>Kitasatosporales</taxon>
        <taxon>Streptomycetaceae</taxon>
        <taxon>Streptomyces</taxon>
    </lineage>
</organism>
<dbReference type="EMBL" id="BAAATK010000037">
    <property type="protein sequence ID" value="GAA2450218.1"/>
    <property type="molecule type" value="Genomic_DNA"/>
</dbReference>
<accession>A0ABP5XAA4</accession>
<keyword evidence="3" id="KW-1185">Reference proteome</keyword>
<evidence type="ECO:0008006" key="4">
    <source>
        <dbReference type="Google" id="ProtNLM"/>
    </source>
</evidence>
<evidence type="ECO:0000313" key="3">
    <source>
        <dbReference type="Proteomes" id="UP001500460"/>
    </source>
</evidence>